<name>A0ACC7NI52_9BURK</name>
<reference evidence="1 2" key="1">
    <citation type="journal article" date="2024" name="Chem. Sci.">
        <title>Discovery of megapolipeptins by genome mining of a Burkholderiales bacteria collection.</title>
        <authorList>
            <person name="Paulo B.S."/>
            <person name="Recchia M.J.J."/>
            <person name="Lee S."/>
            <person name="Fergusson C.H."/>
            <person name="Romanowski S.B."/>
            <person name="Hernandez A."/>
            <person name="Krull N."/>
            <person name="Liu D.Y."/>
            <person name="Cavanagh H."/>
            <person name="Bos A."/>
            <person name="Gray C.A."/>
            <person name="Murphy B.T."/>
            <person name="Linington R.G."/>
            <person name="Eustaquio A.S."/>
        </authorList>
    </citation>
    <scope>NUCLEOTIDE SEQUENCE [LARGE SCALE GENOMIC DNA]</scope>
    <source>
        <strain evidence="1 2">RL18-126-BIB-B</strain>
    </source>
</reference>
<evidence type="ECO:0000313" key="1">
    <source>
        <dbReference type="EMBL" id="MFM0107162.1"/>
    </source>
</evidence>
<accession>A0ACC7NI52</accession>
<organism evidence="1 2">
    <name type="scientific">Paraburkholderia rhynchosiae</name>
    <dbReference type="NCBI Taxonomy" id="487049"/>
    <lineage>
        <taxon>Bacteria</taxon>
        <taxon>Pseudomonadati</taxon>
        <taxon>Pseudomonadota</taxon>
        <taxon>Betaproteobacteria</taxon>
        <taxon>Burkholderiales</taxon>
        <taxon>Burkholderiaceae</taxon>
        <taxon>Paraburkholderia</taxon>
    </lineage>
</organism>
<dbReference type="EMBL" id="JAQQDW010000072">
    <property type="protein sequence ID" value="MFM0107162.1"/>
    <property type="molecule type" value="Genomic_DNA"/>
</dbReference>
<sequence length="400" mass="42976">MSIAAHERAVRIGIVGFGTAGRAFVPAIHAHRGFALTAIVDPAETVRRAAVDEFGVAAYERLEALLEHADVDAIYVASPTALHRAHVLLACGARKHVLVEKPMAANLDDARAMTAAAYAAGVVLLVGHSHSYDAPIHAMRELIDRGELGRVRMVNTWCFTDWIYRPRRADELDTQQGGGVTMRQGSHQFDIIRLLCGGLARSVRARTFDWDPERSAIGAHTVFVDFADGAAATAIYNGYGHFFSTELCEGVGEWGFMSPGRPAADASTQAAGARRPRTPEEELLAKQARAKHAIPGDAPHQPHFGLTIVSCERGELRQSPQGLIVYTDAGRTDLPLPASPSPRARVMAEFHDAICQRVAAVHDGHWGVANLEVCEAAIASSIRGRDVELKHQVAFGGGGG</sequence>
<feature type="non-terminal residue" evidence="1">
    <location>
        <position position="400"/>
    </location>
</feature>
<dbReference type="Proteomes" id="UP001629235">
    <property type="component" value="Unassembled WGS sequence"/>
</dbReference>
<gene>
    <name evidence="1" type="ORF">PQR01_27660</name>
</gene>
<evidence type="ECO:0000313" key="2">
    <source>
        <dbReference type="Proteomes" id="UP001629235"/>
    </source>
</evidence>
<protein>
    <submittedName>
        <fullName evidence="1">Gfo/Idh/MocA family oxidoreductase</fullName>
    </submittedName>
</protein>
<comment type="caution">
    <text evidence="1">The sequence shown here is derived from an EMBL/GenBank/DDBJ whole genome shotgun (WGS) entry which is preliminary data.</text>
</comment>
<proteinExistence type="predicted"/>
<keyword evidence="2" id="KW-1185">Reference proteome</keyword>